<dbReference type="InterPro" id="IPR027417">
    <property type="entry name" value="P-loop_NTPase"/>
</dbReference>
<accession>A2BJE2</accession>
<comment type="similarity">
    <text evidence="1">Belongs to the ABC transporter superfamily.</text>
</comment>
<dbReference type="RefSeq" id="WP_011821420.1">
    <property type="nucleotide sequence ID" value="NC_008818.1"/>
</dbReference>
<dbReference type="STRING" id="415426.Hbut_0231"/>
<dbReference type="EnsemblBacteria" id="ABM80103">
    <property type="protein sequence ID" value="ABM80103"/>
    <property type="gene ID" value="Hbut_0231"/>
</dbReference>
<dbReference type="Pfam" id="PF00005">
    <property type="entry name" value="ABC_tran"/>
    <property type="match status" value="1"/>
</dbReference>
<dbReference type="Gene3D" id="3.40.50.300">
    <property type="entry name" value="P-loop containing nucleotide triphosphate hydrolases"/>
    <property type="match status" value="1"/>
</dbReference>
<dbReference type="SMART" id="SM00382">
    <property type="entry name" value="AAA"/>
    <property type="match status" value="1"/>
</dbReference>
<keyword evidence="7" id="KW-1185">Reference proteome</keyword>
<keyword evidence="3" id="KW-0547">Nucleotide-binding</keyword>
<dbReference type="InterPro" id="IPR050763">
    <property type="entry name" value="ABC_transporter_ATP-binding"/>
</dbReference>
<evidence type="ECO:0000313" key="6">
    <source>
        <dbReference type="EMBL" id="ABM80103.1"/>
    </source>
</evidence>
<dbReference type="PROSITE" id="PS00211">
    <property type="entry name" value="ABC_TRANSPORTER_1"/>
    <property type="match status" value="1"/>
</dbReference>
<dbReference type="KEGG" id="hbu:Hbut_0231"/>
<dbReference type="OrthoDB" id="87732at2157"/>
<dbReference type="InterPro" id="IPR003593">
    <property type="entry name" value="AAA+_ATPase"/>
</dbReference>
<dbReference type="AlphaFoldDB" id="A2BJE2"/>
<evidence type="ECO:0000256" key="1">
    <source>
        <dbReference type="ARBA" id="ARBA00005417"/>
    </source>
</evidence>
<evidence type="ECO:0000256" key="2">
    <source>
        <dbReference type="ARBA" id="ARBA00022448"/>
    </source>
</evidence>
<keyword evidence="4" id="KW-0067">ATP-binding</keyword>
<proteinExistence type="inferred from homology"/>
<dbReference type="GO" id="GO:0016887">
    <property type="term" value="F:ATP hydrolysis activity"/>
    <property type="evidence" value="ECO:0007669"/>
    <property type="project" value="InterPro"/>
</dbReference>
<dbReference type="PROSITE" id="PS50893">
    <property type="entry name" value="ABC_TRANSPORTER_2"/>
    <property type="match status" value="1"/>
</dbReference>
<name>A2BJE2_HYPBU</name>
<evidence type="ECO:0000256" key="3">
    <source>
        <dbReference type="ARBA" id="ARBA00022741"/>
    </source>
</evidence>
<dbReference type="InterPro" id="IPR017871">
    <property type="entry name" value="ABC_transporter-like_CS"/>
</dbReference>
<dbReference type="GeneID" id="4782856"/>
<gene>
    <name evidence="6" type="ordered locus">Hbut_0231</name>
</gene>
<protein>
    <submittedName>
        <fullName evidence="6">ABC transporter, ATP binding</fullName>
    </submittedName>
</protein>
<evidence type="ECO:0000259" key="5">
    <source>
        <dbReference type="PROSITE" id="PS50893"/>
    </source>
</evidence>
<organism evidence="6 7">
    <name type="scientific">Hyperthermus butylicus (strain DSM 5456 / JCM 9403 / PLM1-5)</name>
    <dbReference type="NCBI Taxonomy" id="415426"/>
    <lineage>
        <taxon>Archaea</taxon>
        <taxon>Thermoproteota</taxon>
        <taxon>Thermoprotei</taxon>
        <taxon>Desulfurococcales</taxon>
        <taxon>Pyrodictiaceae</taxon>
        <taxon>Hyperthermus</taxon>
    </lineage>
</organism>
<dbReference type="EMBL" id="CP000493">
    <property type="protein sequence ID" value="ABM80103.1"/>
    <property type="molecule type" value="Genomic_DNA"/>
</dbReference>
<dbReference type="InterPro" id="IPR003439">
    <property type="entry name" value="ABC_transporter-like_ATP-bd"/>
</dbReference>
<dbReference type="GO" id="GO:0005524">
    <property type="term" value="F:ATP binding"/>
    <property type="evidence" value="ECO:0007669"/>
    <property type="project" value="UniProtKB-KW"/>
</dbReference>
<dbReference type="Proteomes" id="UP000002593">
    <property type="component" value="Chromosome"/>
</dbReference>
<sequence>MSNGFIVEAHGLGKAYGSLCVFRDVSFSLGAGEALLITGPNGSGKTTLLMIVAGFKEPSWGSVAVFGRELARLSRAERARLRRWIGFVFQEPVLIDSLSALDNVVLAGVLAGLEAGEARRAAQRILEQLGIGSRAFEKAGRLSGGERKRVELARALVRKPRLLLVDEPFAMLDETASRLVREALESYVEEGGALIAAMPRSTGVSSSLPWRGL</sequence>
<dbReference type="HOGENOM" id="CLU_000604_1_22_2"/>
<feature type="domain" description="ABC transporter" evidence="5">
    <location>
        <begin position="7"/>
        <end position="208"/>
    </location>
</feature>
<dbReference type="PANTHER" id="PTHR42711:SF5">
    <property type="entry name" value="ABC TRANSPORTER ATP-BINDING PROTEIN NATA"/>
    <property type="match status" value="1"/>
</dbReference>
<dbReference type="PANTHER" id="PTHR42711">
    <property type="entry name" value="ABC TRANSPORTER ATP-BINDING PROTEIN"/>
    <property type="match status" value="1"/>
</dbReference>
<dbReference type="SUPFAM" id="SSF52540">
    <property type="entry name" value="P-loop containing nucleoside triphosphate hydrolases"/>
    <property type="match status" value="1"/>
</dbReference>
<reference evidence="6 7" key="1">
    <citation type="journal article" date="2007" name="Archaea">
        <title>The genome of Hyperthermus butylicus: a sulfur-reducing, peptide fermenting, neutrophilic Crenarchaeote growing up to 108 degrees C.</title>
        <authorList>
            <person name="Brugger K."/>
            <person name="Chen L."/>
            <person name="Stark M."/>
            <person name="Zibat A."/>
            <person name="Redder P."/>
            <person name="Ruepp A."/>
            <person name="Awayez M."/>
            <person name="She Q."/>
            <person name="Garrett R.A."/>
            <person name="Klenk H.P."/>
        </authorList>
    </citation>
    <scope>NUCLEOTIDE SEQUENCE [LARGE SCALE GENOMIC DNA]</scope>
    <source>
        <strain evidence="7">DSM 5456 / JCM 9403 / PLM1-5</strain>
    </source>
</reference>
<evidence type="ECO:0000256" key="4">
    <source>
        <dbReference type="ARBA" id="ARBA00022840"/>
    </source>
</evidence>
<dbReference type="eggNOG" id="arCOG00194">
    <property type="taxonomic scope" value="Archaea"/>
</dbReference>
<keyword evidence="2" id="KW-0813">Transport</keyword>
<evidence type="ECO:0000313" key="7">
    <source>
        <dbReference type="Proteomes" id="UP000002593"/>
    </source>
</evidence>